<gene>
    <name evidence="13" type="ORF">EKL94_17675</name>
</gene>
<dbReference type="Pfam" id="PF07715">
    <property type="entry name" value="Plug"/>
    <property type="match status" value="1"/>
</dbReference>
<dbReference type="Pfam" id="PF00593">
    <property type="entry name" value="TonB_dep_Rec_b-barrel"/>
    <property type="match status" value="1"/>
</dbReference>
<dbReference type="AlphaFoldDB" id="A0A3S0HEE0"/>
<dbReference type="SUPFAM" id="SSF56935">
    <property type="entry name" value="Porins"/>
    <property type="match status" value="1"/>
</dbReference>
<feature type="signal peptide" evidence="10">
    <location>
        <begin position="1"/>
        <end position="30"/>
    </location>
</feature>
<dbReference type="Gene3D" id="2.170.130.10">
    <property type="entry name" value="TonB-dependent receptor, plug domain"/>
    <property type="match status" value="1"/>
</dbReference>
<evidence type="ECO:0000313" key="13">
    <source>
        <dbReference type="EMBL" id="RTQ86583.1"/>
    </source>
</evidence>
<comment type="caution">
    <text evidence="13">The sequence shown here is derived from an EMBL/GenBank/DDBJ whole genome shotgun (WGS) entry which is preliminary data.</text>
</comment>
<keyword evidence="10" id="KW-0732">Signal</keyword>
<feature type="domain" description="TonB-dependent receptor plug" evidence="12">
    <location>
        <begin position="64"/>
        <end position="180"/>
    </location>
</feature>
<keyword evidence="13" id="KW-0675">Receptor</keyword>
<evidence type="ECO:0000259" key="11">
    <source>
        <dbReference type="Pfam" id="PF00593"/>
    </source>
</evidence>
<evidence type="ECO:0000256" key="3">
    <source>
        <dbReference type="ARBA" id="ARBA00022452"/>
    </source>
</evidence>
<accession>A0A3S0HEE0</accession>
<evidence type="ECO:0000256" key="5">
    <source>
        <dbReference type="ARBA" id="ARBA00023077"/>
    </source>
</evidence>
<keyword evidence="4 8" id="KW-0812">Transmembrane</keyword>
<sequence>MTHRKLLSRNPLSFALASALVVSVATPAFAQDASEQSQGSTRQNTTQLDKVTVTGSRIKRAEVEGPAPVVVVTSQDIEKQGFNTVYDALNTLSQFTGSVQNEMVAGGFTQNANFLNLRGLGPGYQLVLINGRRAADYPLPYNSQSNAVNLANIPAAAIDRIEILSGGASAIYGSDAVAGVVNVIMKTNFDGDTVTVRGGTTTRGGGDSGRLQWVGGKTGSNWSVTYAFEAMEREAIYASQRDFMDSYRDDPSVDPADATAIEGVRFTVNRGTGAIREWPAPGLEEICGRFPEFETFKSAPSAPAVNRCGYFGYPATQTVRNSDSSQSGYLYGTFDFSNGIQAWAQLSATQSKAKIASATRFIQSGGTLGITSHYDPQFGGTVGNINRFFTPSEVGSEGARNNYTEKSYDVAFGLRGNIAQRFDWDATVSHSNYTADQKFNWPVASRVRDFFFGPRLGTRPNGLPIYRLNVDRLLNPLTPEQIAAFSETYSSTAESQSSQATFTLSGDLFELPAGPLAMAAVLEGAHQKYDISPDFRMRQDYTGTDAPMGRTATGGGGKRSRYAAGLEFSVPIFSTFKANLAGRYDKYDDASSVDAASTWMAGLEWRPFESLLLRGSHSTSFRAPDMHYIFAQPSGFFLNNVTDEYLCRRDGLNPLDTSQCGLGTNYNYSIQGDRQGNRNLKEETGKSTTVGFVWDVMDQMSLSVDYYNIKLEGAVKDISFGYLMRNEADCRLGRTRDGAAVDGTSAGCDYFRSLVGREGINPALSEDERIVDYHSVPFNQATQRTSGLDVAWKYRIDTDRWGDFDLGLNWTHVLKLEDKEFPGSPTRNVRDHKQFFNFRSRINWSAAWERDDWAASVYGYRWGSLPNWGETARIGSYVVWNANVQKKITNKATVGFYVNNVFDTLRPKDRTFNEYPYFWYAYSAVGREIFVQFEYKLN</sequence>
<reference evidence="13 14" key="1">
    <citation type="submission" date="2018-12" db="EMBL/GenBank/DDBJ databases">
        <authorList>
            <person name="Kartti S."/>
            <person name="Manni A."/>
            <person name="Chemao El Fihri M.W."/>
            <person name="Laamarti M."/>
            <person name="Temsamani L."/>
            <person name="El Jamali J.E."/>
            <person name="Ouadghiri M."/>
            <person name="Ibrahimi A."/>
            <person name="Filati-Maltouf A."/>
        </authorList>
    </citation>
    <scope>NUCLEOTIDE SEQUENCE [LARGE SCALE GENOMIC DNA]</scope>
    <source>
        <strain evidence="13 14">MDMC339</strain>
    </source>
</reference>
<evidence type="ECO:0000256" key="10">
    <source>
        <dbReference type="SAM" id="SignalP"/>
    </source>
</evidence>
<feature type="domain" description="TonB-dependent receptor-like beta-barrel" evidence="11">
    <location>
        <begin position="385"/>
        <end position="901"/>
    </location>
</feature>
<proteinExistence type="inferred from homology"/>
<dbReference type="InterPro" id="IPR039426">
    <property type="entry name" value="TonB-dep_rcpt-like"/>
</dbReference>
<evidence type="ECO:0000313" key="14">
    <source>
        <dbReference type="Proteomes" id="UP000271705"/>
    </source>
</evidence>
<dbReference type="PANTHER" id="PTHR47234:SF1">
    <property type="entry name" value="TONB-DEPENDENT RECEPTOR"/>
    <property type="match status" value="1"/>
</dbReference>
<name>A0A3S0HEE0_STEMA</name>
<dbReference type="InterPro" id="IPR037066">
    <property type="entry name" value="Plug_dom_sf"/>
</dbReference>
<evidence type="ECO:0000256" key="8">
    <source>
        <dbReference type="PROSITE-ProRule" id="PRU01360"/>
    </source>
</evidence>
<protein>
    <submittedName>
        <fullName evidence="13">TonB-dependent receptor</fullName>
    </submittedName>
</protein>
<dbReference type="InterPro" id="IPR012910">
    <property type="entry name" value="Plug_dom"/>
</dbReference>
<evidence type="ECO:0000256" key="9">
    <source>
        <dbReference type="RuleBase" id="RU003357"/>
    </source>
</evidence>
<comment type="subcellular location">
    <subcellularLocation>
        <location evidence="1 8">Cell outer membrane</location>
        <topology evidence="1 8">Multi-pass membrane protein</topology>
    </subcellularLocation>
</comment>
<dbReference type="RefSeq" id="WP_126930070.1">
    <property type="nucleotide sequence ID" value="NZ_RXLZ01000061.1"/>
</dbReference>
<organism evidence="13 14">
    <name type="scientific">Stenotrophomonas maltophilia</name>
    <name type="common">Pseudomonas maltophilia</name>
    <name type="synonym">Xanthomonas maltophilia</name>
    <dbReference type="NCBI Taxonomy" id="40324"/>
    <lineage>
        <taxon>Bacteria</taxon>
        <taxon>Pseudomonadati</taxon>
        <taxon>Pseudomonadota</taxon>
        <taxon>Gammaproteobacteria</taxon>
        <taxon>Lysobacterales</taxon>
        <taxon>Lysobacteraceae</taxon>
        <taxon>Stenotrophomonas</taxon>
        <taxon>Stenotrophomonas maltophilia group</taxon>
    </lineage>
</organism>
<dbReference type="InterPro" id="IPR000531">
    <property type="entry name" value="Beta-barrel_TonB"/>
</dbReference>
<comment type="similarity">
    <text evidence="8 9">Belongs to the TonB-dependent receptor family.</text>
</comment>
<evidence type="ECO:0000259" key="12">
    <source>
        <dbReference type="Pfam" id="PF07715"/>
    </source>
</evidence>
<dbReference type="PANTHER" id="PTHR47234">
    <property type="match status" value="1"/>
</dbReference>
<dbReference type="InterPro" id="IPR036942">
    <property type="entry name" value="Beta-barrel_TonB_sf"/>
</dbReference>
<feature type="chain" id="PRO_5018524944" evidence="10">
    <location>
        <begin position="31"/>
        <end position="938"/>
    </location>
</feature>
<dbReference type="PROSITE" id="PS52016">
    <property type="entry name" value="TONB_DEPENDENT_REC_3"/>
    <property type="match status" value="1"/>
</dbReference>
<dbReference type="EMBL" id="RXLZ01000061">
    <property type="protein sequence ID" value="RTQ86583.1"/>
    <property type="molecule type" value="Genomic_DNA"/>
</dbReference>
<dbReference type="Proteomes" id="UP000271705">
    <property type="component" value="Unassembled WGS sequence"/>
</dbReference>
<keyword evidence="7 8" id="KW-0998">Cell outer membrane</keyword>
<keyword evidence="2 8" id="KW-0813">Transport</keyword>
<evidence type="ECO:0000256" key="2">
    <source>
        <dbReference type="ARBA" id="ARBA00022448"/>
    </source>
</evidence>
<keyword evidence="5 9" id="KW-0798">TonB box</keyword>
<dbReference type="GO" id="GO:0009279">
    <property type="term" value="C:cell outer membrane"/>
    <property type="evidence" value="ECO:0007669"/>
    <property type="project" value="UniProtKB-SubCell"/>
</dbReference>
<evidence type="ECO:0000256" key="7">
    <source>
        <dbReference type="ARBA" id="ARBA00023237"/>
    </source>
</evidence>
<keyword evidence="6 8" id="KW-0472">Membrane</keyword>
<keyword evidence="3 8" id="KW-1134">Transmembrane beta strand</keyword>
<dbReference type="Gene3D" id="2.40.170.20">
    <property type="entry name" value="TonB-dependent receptor, beta-barrel domain"/>
    <property type="match status" value="1"/>
</dbReference>
<evidence type="ECO:0000256" key="4">
    <source>
        <dbReference type="ARBA" id="ARBA00022692"/>
    </source>
</evidence>
<evidence type="ECO:0000256" key="1">
    <source>
        <dbReference type="ARBA" id="ARBA00004571"/>
    </source>
</evidence>
<evidence type="ECO:0000256" key="6">
    <source>
        <dbReference type="ARBA" id="ARBA00023136"/>
    </source>
</evidence>